<keyword evidence="4" id="KW-0677">Repeat</keyword>
<evidence type="ECO:0000256" key="7">
    <source>
        <dbReference type="ARBA" id="ARBA00038475"/>
    </source>
</evidence>
<feature type="compositionally biased region" description="Low complexity" evidence="8">
    <location>
        <begin position="261"/>
        <end position="279"/>
    </location>
</feature>
<keyword evidence="5 9" id="KW-1133">Transmembrane helix</keyword>
<dbReference type="Gene3D" id="1.20.1280.290">
    <property type="match status" value="2"/>
</dbReference>
<evidence type="ECO:0000256" key="8">
    <source>
        <dbReference type="SAM" id="MobiDB-lite"/>
    </source>
</evidence>
<keyword evidence="11" id="KW-1185">Reference proteome</keyword>
<accession>A0ABR4GFT1</accession>
<gene>
    <name evidence="10" type="ORF">BJX66DRAFT_71183</name>
</gene>
<evidence type="ECO:0000256" key="6">
    <source>
        <dbReference type="ARBA" id="ARBA00023136"/>
    </source>
</evidence>
<dbReference type="InterPro" id="IPR016817">
    <property type="entry name" value="MannP-dilichol_defect-1"/>
</dbReference>
<dbReference type="Pfam" id="PF04193">
    <property type="entry name" value="PQ-loop"/>
    <property type="match status" value="2"/>
</dbReference>
<sequence>MDAIQKTLVDPLQPYLRPVVSAVPKPVHDAIISLVGSSCHNTLVVNLDLAQDPECTSLAISKALGIGIVGASGIVKVPQILKLIRSRSSAGVSFVSYALETASLLITLSYGVRNQFPFSTYGESAFIAAQDVLVGVLVLTYAGRSAAAAAFVAVVAASIYTLLVDTTLIDGQTMAYLQAGAGALGVASKVPQILTIWQEGGTGQLSAFAVFNYLAGSLSRIFTTLQEVDDKLILYGFLAGFSLNLVLAAQMLYYWNSPAQPKKQKQQQKQPQPMQQSKAKQVREPRASPAVTRSTGASPSPKPSGRTPTTRRRG</sequence>
<organism evidence="10 11">
    <name type="scientific">Aspergillus keveii</name>
    <dbReference type="NCBI Taxonomy" id="714993"/>
    <lineage>
        <taxon>Eukaryota</taxon>
        <taxon>Fungi</taxon>
        <taxon>Dikarya</taxon>
        <taxon>Ascomycota</taxon>
        <taxon>Pezizomycotina</taxon>
        <taxon>Eurotiomycetes</taxon>
        <taxon>Eurotiomycetidae</taxon>
        <taxon>Eurotiales</taxon>
        <taxon>Aspergillaceae</taxon>
        <taxon>Aspergillus</taxon>
        <taxon>Aspergillus subgen. Nidulantes</taxon>
    </lineage>
</organism>
<dbReference type="Proteomes" id="UP001610563">
    <property type="component" value="Unassembled WGS sequence"/>
</dbReference>
<feature type="transmembrane region" description="Helical" evidence="9">
    <location>
        <begin position="232"/>
        <end position="255"/>
    </location>
</feature>
<evidence type="ECO:0000313" key="11">
    <source>
        <dbReference type="Proteomes" id="UP001610563"/>
    </source>
</evidence>
<reference evidence="10 11" key="1">
    <citation type="submission" date="2024-07" db="EMBL/GenBank/DDBJ databases">
        <title>Section-level genome sequencing and comparative genomics of Aspergillus sections Usti and Cavernicolus.</title>
        <authorList>
            <consortium name="Lawrence Berkeley National Laboratory"/>
            <person name="Nybo J.L."/>
            <person name="Vesth T.C."/>
            <person name="Theobald S."/>
            <person name="Frisvad J.C."/>
            <person name="Larsen T.O."/>
            <person name="Kjaerboelling I."/>
            <person name="Rothschild-Mancinelli K."/>
            <person name="Lyhne E.K."/>
            <person name="Kogle M.E."/>
            <person name="Barry K."/>
            <person name="Clum A."/>
            <person name="Na H."/>
            <person name="Ledsgaard L."/>
            <person name="Lin J."/>
            <person name="Lipzen A."/>
            <person name="Kuo A."/>
            <person name="Riley R."/>
            <person name="Mondo S."/>
            <person name="Labutti K."/>
            <person name="Haridas S."/>
            <person name="Pangalinan J."/>
            <person name="Salamov A.A."/>
            <person name="Simmons B.A."/>
            <person name="Magnuson J.K."/>
            <person name="Chen J."/>
            <person name="Drula E."/>
            <person name="Henrissat B."/>
            <person name="Wiebenga A."/>
            <person name="Lubbers R.J."/>
            <person name="Gomes A.C."/>
            <person name="Makela M.R."/>
            <person name="Stajich J."/>
            <person name="Grigoriev I.V."/>
            <person name="Mortensen U.H."/>
            <person name="De Vries R.P."/>
            <person name="Baker S.E."/>
            <person name="Andersen M.R."/>
        </authorList>
    </citation>
    <scope>NUCLEOTIDE SEQUENCE [LARGE SCALE GENOMIC DNA]</scope>
    <source>
        <strain evidence="10 11">CBS 209.92</strain>
    </source>
</reference>
<evidence type="ECO:0000256" key="5">
    <source>
        <dbReference type="ARBA" id="ARBA00022989"/>
    </source>
</evidence>
<name>A0ABR4GFT1_9EURO</name>
<dbReference type="PANTHER" id="PTHR12226">
    <property type="entry name" value="MANNOSE-P-DOLICHOL UTILIZATION DEFECT 1 LEC35 -RELATED"/>
    <property type="match status" value="1"/>
</dbReference>
<evidence type="ECO:0000256" key="1">
    <source>
        <dbReference type="ARBA" id="ARBA00004141"/>
    </source>
</evidence>
<feature type="transmembrane region" description="Helical" evidence="9">
    <location>
        <begin position="90"/>
        <end position="112"/>
    </location>
</feature>
<evidence type="ECO:0000313" key="10">
    <source>
        <dbReference type="EMBL" id="KAL2797871.1"/>
    </source>
</evidence>
<keyword evidence="3 9" id="KW-0812">Transmembrane</keyword>
<feature type="transmembrane region" description="Helical" evidence="9">
    <location>
        <begin position="149"/>
        <end position="169"/>
    </location>
</feature>
<evidence type="ECO:0000256" key="2">
    <source>
        <dbReference type="ARBA" id="ARBA00022448"/>
    </source>
</evidence>
<keyword evidence="6 9" id="KW-0472">Membrane</keyword>
<feature type="transmembrane region" description="Helical" evidence="9">
    <location>
        <begin position="124"/>
        <end position="142"/>
    </location>
</feature>
<feature type="region of interest" description="Disordered" evidence="8">
    <location>
        <begin position="261"/>
        <end position="314"/>
    </location>
</feature>
<keyword evidence="2" id="KW-0813">Transport</keyword>
<dbReference type="PANTHER" id="PTHR12226:SF2">
    <property type="entry name" value="MANNOSE-P-DOLICHOL UTILIZATION DEFECT 1 PROTEIN"/>
    <property type="match status" value="1"/>
</dbReference>
<comment type="similarity">
    <text evidence="7">Belongs to the MPDU1 (TC 2.A.43.3) family.</text>
</comment>
<comment type="caution">
    <text evidence="10">The sequence shown here is derived from an EMBL/GenBank/DDBJ whole genome shotgun (WGS) entry which is preliminary data.</text>
</comment>
<evidence type="ECO:0008006" key="12">
    <source>
        <dbReference type="Google" id="ProtNLM"/>
    </source>
</evidence>
<comment type="subcellular location">
    <subcellularLocation>
        <location evidence="1">Membrane</location>
        <topology evidence="1">Multi-pass membrane protein</topology>
    </subcellularLocation>
</comment>
<dbReference type="SMART" id="SM00679">
    <property type="entry name" value="CTNS"/>
    <property type="match status" value="2"/>
</dbReference>
<dbReference type="EMBL" id="JBFTWV010000016">
    <property type="protein sequence ID" value="KAL2797871.1"/>
    <property type="molecule type" value="Genomic_DNA"/>
</dbReference>
<evidence type="ECO:0000256" key="9">
    <source>
        <dbReference type="SAM" id="Phobius"/>
    </source>
</evidence>
<protein>
    <recommendedName>
        <fullName evidence="12">Mannose-P-dolichol utilization defect 1 protein homolog</fullName>
    </recommendedName>
</protein>
<proteinExistence type="inferred from homology"/>
<evidence type="ECO:0000256" key="3">
    <source>
        <dbReference type="ARBA" id="ARBA00022692"/>
    </source>
</evidence>
<evidence type="ECO:0000256" key="4">
    <source>
        <dbReference type="ARBA" id="ARBA00022737"/>
    </source>
</evidence>
<dbReference type="InterPro" id="IPR006603">
    <property type="entry name" value="PQ-loop_rpt"/>
</dbReference>